<dbReference type="EMBL" id="LT670849">
    <property type="protein sequence ID" value="SHN84775.1"/>
    <property type="molecule type" value="Genomic_DNA"/>
</dbReference>
<reference evidence="2" key="1">
    <citation type="submission" date="2016-11" db="EMBL/GenBank/DDBJ databases">
        <authorList>
            <person name="Varghese N."/>
            <person name="Submissions S."/>
        </authorList>
    </citation>
    <scope>NUCLEOTIDE SEQUENCE [LARGE SCALE GENOMIC DNA]</scope>
    <source>
        <strain evidence="2">GAS401</strain>
    </source>
</reference>
<gene>
    <name evidence="1" type="ORF">SAMN05444170_6059</name>
</gene>
<accession>A0A1M7UPF0</accession>
<evidence type="ECO:0000313" key="2">
    <source>
        <dbReference type="Proteomes" id="UP000184096"/>
    </source>
</evidence>
<sequence length="179" mass="20459">MLNRSKEEVALRALCLLVVAAKGEGLEEDVVERVLKSYELQPHLTPKELAFVLDNSPSQHDRVQFIWRYEAASTLLWALGFVAQLGKPVRMCDVKFAVATMTERTTSQFIEDSELRPIADILDQADLIYRYHWAVRSARLQGQQIPAALNPDVTEERHYALNWLIGYLEQAWDDVSTDT</sequence>
<dbReference type="InterPro" id="IPR025368">
    <property type="entry name" value="DUF4272"/>
</dbReference>
<evidence type="ECO:0008006" key="3">
    <source>
        <dbReference type="Google" id="ProtNLM"/>
    </source>
</evidence>
<protein>
    <recommendedName>
        <fullName evidence="3">DUF4272 domain-containing protein</fullName>
    </recommendedName>
</protein>
<evidence type="ECO:0000313" key="1">
    <source>
        <dbReference type="EMBL" id="SHN84775.1"/>
    </source>
</evidence>
<proteinExistence type="predicted"/>
<dbReference type="Pfam" id="PF14094">
    <property type="entry name" value="DUF4272"/>
    <property type="match status" value="1"/>
</dbReference>
<keyword evidence="2" id="KW-1185">Reference proteome</keyword>
<organism evidence="1 2">
    <name type="scientific">Bradyrhizobium erythrophlei</name>
    <dbReference type="NCBI Taxonomy" id="1437360"/>
    <lineage>
        <taxon>Bacteria</taxon>
        <taxon>Pseudomonadati</taxon>
        <taxon>Pseudomonadota</taxon>
        <taxon>Alphaproteobacteria</taxon>
        <taxon>Hyphomicrobiales</taxon>
        <taxon>Nitrobacteraceae</taxon>
        <taxon>Bradyrhizobium</taxon>
    </lineage>
</organism>
<dbReference type="Proteomes" id="UP000184096">
    <property type="component" value="Chromosome I"/>
</dbReference>
<dbReference type="AlphaFoldDB" id="A0A1M7UPF0"/>
<name>A0A1M7UPF0_9BRAD</name>